<dbReference type="RefSeq" id="WP_088252746.1">
    <property type="nucleotide sequence ID" value="NZ_NIDE01000002.1"/>
</dbReference>
<keyword evidence="5" id="KW-0235">DNA replication</keyword>
<dbReference type="AlphaFoldDB" id="A0A225E958"/>
<evidence type="ECO:0000256" key="2">
    <source>
        <dbReference type="ARBA" id="ARBA00017703"/>
    </source>
</evidence>
<dbReference type="Pfam" id="PF21694">
    <property type="entry name" value="DNA_pol3_delta_C"/>
    <property type="match status" value="1"/>
</dbReference>
<comment type="similarity">
    <text evidence="7">Belongs to the DNA polymerase HolA subunit family.</text>
</comment>
<dbReference type="SUPFAM" id="SSF52540">
    <property type="entry name" value="P-loop containing nucleoside triphosphate hydrolases"/>
    <property type="match status" value="1"/>
</dbReference>
<dbReference type="InterPro" id="IPR010372">
    <property type="entry name" value="DNA_pol3_delta_N"/>
</dbReference>
<dbReference type="EMBL" id="NIDE01000002">
    <property type="protein sequence ID" value="OWK44957.1"/>
    <property type="molecule type" value="Genomic_DNA"/>
</dbReference>
<dbReference type="PANTHER" id="PTHR34388:SF1">
    <property type="entry name" value="DNA POLYMERASE III SUBUNIT DELTA"/>
    <property type="match status" value="1"/>
</dbReference>
<organism evidence="11 12">
    <name type="scientific">Fimbriiglobus ruber</name>
    <dbReference type="NCBI Taxonomy" id="1908690"/>
    <lineage>
        <taxon>Bacteria</taxon>
        <taxon>Pseudomonadati</taxon>
        <taxon>Planctomycetota</taxon>
        <taxon>Planctomycetia</taxon>
        <taxon>Gemmatales</taxon>
        <taxon>Gemmataceae</taxon>
        <taxon>Fimbriiglobus</taxon>
    </lineage>
</organism>
<dbReference type="EC" id="2.7.7.7" evidence="1"/>
<keyword evidence="3" id="KW-0808">Transferase</keyword>
<keyword evidence="12" id="KW-1185">Reference proteome</keyword>
<evidence type="ECO:0000256" key="7">
    <source>
        <dbReference type="ARBA" id="ARBA00034754"/>
    </source>
</evidence>
<comment type="catalytic activity">
    <reaction evidence="8">
        <text>DNA(n) + a 2'-deoxyribonucleoside 5'-triphosphate = DNA(n+1) + diphosphate</text>
        <dbReference type="Rhea" id="RHEA:22508"/>
        <dbReference type="Rhea" id="RHEA-COMP:17339"/>
        <dbReference type="Rhea" id="RHEA-COMP:17340"/>
        <dbReference type="ChEBI" id="CHEBI:33019"/>
        <dbReference type="ChEBI" id="CHEBI:61560"/>
        <dbReference type="ChEBI" id="CHEBI:173112"/>
        <dbReference type="EC" id="2.7.7.7"/>
    </reaction>
</comment>
<feature type="domain" description="DNA polymerase III delta subunit-like C-terminal" evidence="10">
    <location>
        <begin position="208"/>
        <end position="329"/>
    </location>
</feature>
<comment type="caution">
    <text evidence="11">The sequence shown here is derived from an EMBL/GenBank/DDBJ whole genome shotgun (WGS) entry which is preliminary data.</text>
</comment>
<evidence type="ECO:0000259" key="9">
    <source>
        <dbReference type="Pfam" id="PF06144"/>
    </source>
</evidence>
<dbReference type="GO" id="GO:0003887">
    <property type="term" value="F:DNA-directed DNA polymerase activity"/>
    <property type="evidence" value="ECO:0007669"/>
    <property type="project" value="UniProtKB-KW"/>
</dbReference>
<evidence type="ECO:0000256" key="5">
    <source>
        <dbReference type="ARBA" id="ARBA00022705"/>
    </source>
</evidence>
<evidence type="ECO:0000256" key="3">
    <source>
        <dbReference type="ARBA" id="ARBA00022679"/>
    </source>
</evidence>
<protein>
    <recommendedName>
        <fullName evidence="2">DNA polymerase III subunit delta</fullName>
        <ecNumber evidence="1">2.7.7.7</ecNumber>
    </recommendedName>
</protein>
<reference evidence="12" key="1">
    <citation type="submission" date="2017-06" db="EMBL/GenBank/DDBJ databases">
        <title>Genome analysis of Fimbriiglobus ruber SP5, the first member of the order Planctomycetales with confirmed chitinolytic capability.</title>
        <authorList>
            <person name="Ravin N.V."/>
            <person name="Rakitin A.L."/>
            <person name="Ivanova A.A."/>
            <person name="Beletsky A.V."/>
            <person name="Kulichevskaya I.S."/>
            <person name="Mardanov A.V."/>
            <person name="Dedysh S.N."/>
        </authorList>
    </citation>
    <scope>NUCLEOTIDE SEQUENCE [LARGE SCALE GENOMIC DNA]</scope>
    <source>
        <strain evidence="12">SP5</strain>
    </source>
</reference>
<evidence type="ECO:0000256" key="8">
    <source>
        <dbReference type="ARBA" id="ARBA00049244"/>
    </source>
</evidence>
<evidence type="ECO:0000256" key="6">
    <source>
        <dbReference type="ARBA" id="ARBA00022932"/>
    </source>
</evidence>
<dbReference type="GO" id="GO:0003677">
    <property type="term" value="F:DNA binding"/>
    <property type="evidence" value="ECO:0007669"/>
    <property type="project" value="InterPro"/>
</dbReference>
<dbReference type="GO" id="GO:0006261">
    <property type="term" value="P:DNA-templated DNA replication"/>
    <property type="evidence" value="ECO:0007669"/>
    <property type="project" value="TreeGrafter"/>
</dbReference>
<gene>
    <name evidence="11" type="ORF">FRUB_01288</name>
</gene>
<dbReference type="InterPro" id="IPR008921">
    <property type="entry name" value="DNA_pol3_clamp-load_cplx_C"/>
</dbReference>
<dbReference type="InterPro" id="IPR048466">
    <property type="entry name" value="DNA_pol3_delta-like_C"/>
</dbReference>
<dbReference type="GO" id="GO:0009360">
    <property type="term" value="C:DNA polymerase III complex"/>
    <property type="evidence" value="ECO:0007669"/>
    <property type="project" value="InterPro"/>
</dbReference>
<dbReference type="OrthoDB" id="269621at2"/>
<dbReference type="Gene3D" id="1.20.272.10">
    <property type="match status" value="1"/>
</dbReference>
<dbReference type="PANTHER" id="PTHR34388">
    <property type="entry name" value="DNA POLYMERASE III SUBUNIT DELTA"/>
    <property type="match status" value="1"/>
</dbReference>
<evidence type="ECO:0000313" key="12">
    <source>
        <dbReference type="Proteomes" id="UP000214646"/>
    </source>
</evidence>
<dbReference type="Pfam" id="PF06144">
    <property type="entry name" value="DNA_pol3_delta"/>
    <property type="match status" value="1"/>
</dbReference>
<dbReference type="SUPFAM" id="SSF48019">
    <property type="entry name" value="post-AAA+ oligomerization domain-like"/>
    <property type="match status" value="1"/>
</dbReference>
<evidence type="ECO:0000256" key="1">
    <source>
        <dbReference type="ARBA" id="ARBA00012417"/>
    </source>
</evidence>
<dbReference type="Gene3D" id="1.10.8.60">
    <property type="match status" value="1"/>
</dbReference>
<evidence type="ECO:0000259" key="10">
    <source>
        <dbReference type="Pfam" id="PF21694"/>
    </source>
</evidence>
<accession>A0A225E958</accession>
<proteinExistence type="inferred from homology"/>
<evidence type="ECO:0000313" key="11">
    <source>
        <dbReference type="EMBL" id="OWK44957.1"/>
    </source>
</evidence>
<dbReference type="Gene3D" id="3.40.50.300">
    <property type="entry name" value="P-loop containing nucleotide triphosphate hydrolases"/>
    <property type="match status" value="1"/>
</dbReference>
<keyword evidence="4" id="KW-0548">Nucleotidyltransferase</keyword>
<sequence>MDALAFLDKSARAKRQPVYVLAGDEDFLKRRCRDAVIALVLKDADPDFAVANYAGDKVDFSTIRNDLDTLPFLSPARVVIVDQADTFVTEHRPQLEKYAQAPSKIGVLVLDVKTFPETTKLAKALPDGAKIACKAPPTYKIADWCASWAQVGHGKRLAGDAAALLVDLVGPQMGLLDQELEKLAVAVGPKPQIEAADVDTFVGRSRAANVFRIVDAIGEGKPAEALGVLSDLFEEGEDPLAVLGPLTAQLRKLATIGRLLGRGESLGPAMDAAKVPTWPQARQSCERQIRHLGRRRLEQIPEWLVEINLGLKGGNPLPPRLQLERLIVRLARPREAEPARGG</sequence>
<feature type="domain" description="DNA polymerase III delta N-terminal" evidence="9">
    <location>
        <begin position="19"/>
        <end position="126"/>
    </location>
</feature>
<name>A0A225E958_9BACT</name>
<evidence type="ECO:0000256" key="4">
    <source>
        <dbReference type="ARBA" id="ARBA00022695"/>
    </source>
</evidence>
<keyword evidence="6" id="KW-0239">DNA-directed DNA polymerase</keyword>
<dbReference type="NCBIfam" id="TIGR01128">
    <property type="entry name" value="holA"/>
    <property type="match status" value="1"/>
</dbReference>
<dbReference type="InterPro" id="IPR027417">
    <property type="entry name" value="P-loop_NTPase"/>
</dbReference>
<dbReference type="Proteomes" id="UP000214646">
    <property type="component" value="Unassembled WGS sequence"/>
</dbReference>
<dbReference type="InterPro" id="IPR005790">
    <property type="entry name" value="DNA_polIII_delta"/>
</dbReference>